<feature type="chain" id="PRO_5017214460" evidence="2">
    <location>
        <begin position="21"/>
        <end position="112"/>
    </location>
</feature>
<keyword evidence="2" id="KW-0732">Signal</keyword>
<sequence length="112" mass="12785">MVNFLMKPACVFIMLQTAAIISMMDLEFKIVKPPCRSCHKPEAVVRLNFDTHEVLQSPLYSLCALSLVFYGYGVVYLRTDAPLKGFVLRLCSASVLLWRKLSPIMILPWLMM</sequence>
<feature type="transmembrane region" description="Helical" evidence="1">
    <location>
        <begin position="59"/>
        <end position="77"/>
    </location>
</feature>
<evidence type="ECO:0000256" key="1">
    <source>
        <dbReference type="SAM" id="Phobius"/>
    </source>
</evidence>
<evidence type="ECO:0000256" key="2">
    <source>
        <dbReference type="SAM" id="SignalP"/>
    </source>
</evidence>
<dbReference type="Proteomes" id="UP000268350">
    <property type="component" value="Unassembled WGS sequence"/>
</dbReference>
<proteinExistence type="predicted"/>
<feature type="signal peptide" evidence="2">
    <location>
        <begin position="1"/>
        <end position="20"/>
    </location>
</feature>
<keyword evidence="1" id="KW-0812">Transmembrane</keyword>
<dbReference type="AlphaFoldDB" id="A0A3B0JAX3"/>
<name>A0A3B0JAX3_DROGU</name>
<protein>
    <submittedName>
        <fullName evidence="3">Uncharacterized protein</fullName>
    </submittedName>
</protein>
<reference evidence="4" key="1">
    <citation type="submission" date="2018-01" db="EMBL/GenBank/DDBJ databases">
        <authorList>
            <person name="Alioto T."/>
            <person name="Alioto T."/>
        </authorList>
    </citation>
    <scope>NUCLEOTIDE SEQUENCE [LARGE SCALE GENOMIC DNA]</scope>
</reference>
<organism evidence="3 4">
    <name type="scientific">Drosophila guanche</name>
    <name type="common">Fruit fly</name>
    <dbReference type="NCBI Taxonomy" id="7266"/>
    <lineage>
        <taxon>Eukaryota</taxon>
        <taxon>Metazoa</taxon>
        <taxon>Ecdysozoa</taxon>
        <taxon>Arthropoda</taxon>
        <taxon>Hexapoda</taxon>
        <taxon>Insecta</taxon>
        <taxon>Pterygota</taxon>
        <taxon>Neoptera</taxon>
        <taxon>Endopterygota</taxon>
        <taxon>Diptera</taxon>
        <taxon>Brachycera</taxon>
        <taxon>Muscomorpha</taxon>
        <taxon>Ephydroidea</taxon>
        <taxon>Drosophilidae</taxon>
        <taxon>Drosophila</taxon>
        <taxon>Sophophora</taxon>
    </lineage>
</organism>
<dbReference type="OrthoDB" id="7865997at2759"/>
<gene>
    <name evidence="3" type="ORF">DGUA_6G012336</name>
</gene>
<keyword evidence="1" id="KW-0472">Membrane</keyword>
<dbReference type="EMBL" id="OUUW01000004">
    <property type="protein sequence ID" value="SPP79484.1"/>
    <property type="molecule type" value="Genomic_DNA"/>
</dbReference>
<evidence type="ECO:0000313" key="4">
    <source>
        <dbReference type="Proteomes" id="UP000268350"/>
    </source>
</evidence>
<dbReference type="STRING" id="7266.A0A3B0JAX3"/>
<feature type="non-terminal residue" evidence="3">
    <location>
        <position position="112"/>
    </location>
</feature>
<keyword evidence="4" id="KW-1185">Reference proteome</keyword>
<evidence type="ECO:0000313" key="3">
    <source>
        <dbReference type="EMBL" id="SPP79484.1"/>
    </source>
</evidence>
<keyword evidence="1" id="KW-1133">Transmembrane helix</keyword>
<accession>A0A3B0JAX3</accession>